<evidence type="ECO:0000313" key="5">
    <source>
        <dbReference type="Proteomes" id="UP000232533"/>
    </source>
</evidence>
<evidence type="ECO:0000313" key="4">
    <source>
        <dbReference type="Proteomes" id="UP000176009"/>
    </source>
</evidence>
<dbReference type="SUPFAM" id="SSF53448">
    <property type="entry name" value="Nucleotide-diphospho-sugar transferases"/>
    <property type="match status" value="1"/>
</dbReference>
<comment type="caution">
    <text evidence="3">The sequence shown here is derived from an EMBL/GenBank/DDBJ whole genome shotgun (WGS) entry which is preliminary data.</text>
</comment>
<dbReference type="CDD" id="cd00761">
    <property type="entry name" value="Glyco_tranf_GTA_type"/>
    <property type="match status" value="1"/>
</dbReference>
<organism evidence="3 5">
    <name type="scientific">Salegentibacter salarius</name>
    <dbReference type="NCBI Taxonomy" id="435906"/>
    <lineage>
        <taxon>Bacteria</taxon>
        <taxon>Pseudomonadati</taxon>
        <taxon>Bacteroidota</taxon>
        <taxon>Flavobacteriia</taxon>
        <taxon>Flavobacteriales</taxon>
        <taxon>Flavobacteriaceae</taxon>
        <taxon>Salegentibacter</taxon>
    </lineage>
</organism>
<dbReference type="Gene3D" id="3.90.550.10">
    <property type="entry name" value="Spore Coat Polysaccharide Biosynthesis Protein SpsA, Chain A"/>
    <property type="match status" value="1"/>
</dbReference>
<dbReference type="Proteomes" id="UP000232533">
    <property type="component" value="Unassembled WGS sequence"/>
</dbReference>
<dbReference type="OrthoDB" id="597270at2"/>
<protein>
    <recommendedName>
        <fullName evidence="1">Glycosyltransferase 2-like domain-containing protein</fullName>
    </recommendedName>
</protein>
<dbReference type="PANTHER" id="PTHR22916:SF3">
    <property type="entry name" value="UDP-GLCNAC:BETAGAL BETA-1,3-N-ACETYLGLUCOSAMINYLTRANSFERASE-LIKE PROTEIN 1"/>
    <property type="match status" value="1"/>
</dbReference>
<keyword evidence="4" id="KW-1185">Reference proteome</keyword>
<accession>A0A2N0TQ91</accession>
<reference evidence="3 5" key="1">
    <citation type="submission" date="2015-10" db="EMBL/GenBank/DDBJ databases">
        <title>Draft genome sequence of Salegentibacter salinarum KCTC 12975.</title>
        <authorList>
            <person name="Lin W."/>
            <person name="Zheng Q."/>
        </authorList>
    </citation>
    <scope>NUCLEOTIDE SEQUENCE [LARGE SCALE GENOMIC DNA]</scope>
    <source>
        <strain evidence="3 5">KCTC 12974</strain>
    </source>
</reference>
<evidence type="ECO:0000259" key="1">
    <source>
        <dbReference type="Pfam" id="PF00535"/>
    </source>
</evidence>
<dbReference type="Proteomes" id="UP000176009">
    <property type="component" value="Unassembled WGS sequence"/>
</dbReference>
<evidence type="ECO:0000313" key="3">
    <source>
        <dbReference type="EMBL" id="PKD16909.1"/>
    </source>
</evidence>
<evidence type="ECO:0000313" key="2">
    <source>
        <dbReference type="EMBL" id="OEY71660.1"/>
    </source>
</evidence>
<reference evidence="2 4" key="2">
    <citation type="submission" date="2016-09" db="EMBL/GenBank/DDBJ databases">
        <title>Genome Sequence of Salegentibacter salarius,Isolated from a Marine Solar Saltern of the Yellow Sea in South Korea.</title>
        <authorList>
            <person name="Zheng Q."/>
            <person name="Liu Y."/>
        </authorList>
    </citation>
    <scope>NUCLEOTIDE SEQUENCE [LARGE SCALE GENOMIC DNA]</scope>
    <source>
        <strain evidence="2 4">KCTC 12974</strain>
    </source>
</reference>
<dbReference type="EMBL" id="MJBR01000045">
    <property type="protein sequence ID" value="OEY71660.1"/>
    <property type="molecule type" value="Genomic_DNA"/>
</dbReference>
<dbReference type="Pfam" id="PF00535">
    <property type="entry name" value="Glycos_transf_2"/>
    <property type="match status" value="1"/>
</dbReference>
<proteinExistence type="predicted"/>
<dbReference type="InterPro" id="IPR029044">
    <property type="entry name" value="Nucleotide-diphossugar_trans"/>
</dbReference>
<name>A0A2N0TQ91_9FLAO</name>
<dbReference type="EMBL" id="LKTR01000045">
    <property type="protein sequence ID" value="PKD16909.1"/>
    <property type="molecule type" value="Genomic_DNA"/>
</dbReference>
<dbReference type="AlphaFoldDB" id="A0A2N0TQ91"/>
<gene>
    <name evidence="3" type="ORF">APR40_04680</name>
    <name evidence="2" type="ORF">BHS39_04680</name>
</gene>
<dbReference type="PANTHER" id="PTHR22916">
    <property type="entry name" value="GLYCOSYLTRANSFERASE"/>
    <property type="match status" value="1"/>
</dbReference>
<dbReference type="GO" id="GO:0016758">
    <property type="term" value="F:hexosyltransferase activity"/>
    <property type="evidence" value="ECO:0007669"/>
    <property type="project" value="UniProtKB-ARBA"/>
</dbReference>
<feature type="domain" description="Glycosyltransferase 2-like" evidence="1">
    <location>
        <begin position="9"/>
        <end position="171"/>
    </location>
</feature>
<dbReference type="RefSeq" id="WP_070055069.1">
    <property type="nucleotide sequence ID" value="NZ_FVZF01000006.1"/>
</dbReference>
<sequence length="320" mass="38258">MITTNYKVTILLAAHNRAHLIEETLDSIVAQTYKNWECIIVDDHSEDNTREVVRDYEKKDSRFSYYLKTEKYKKGLSGTRNCSLDLAKERGAEYVQFFDDDDIMHPEKIEIQILPFQDNSSLGFTVCQYLGFSDRKEIDFNSMISDIPINSNNLANDFLFSRIRINSAGPLFKLKLFKSEIFDEELRYGEEWELFNRIFFKYQPEFVSINKCLFYYRSHNNSITGKTETQPEKIGTQIIIIQKLWNFLKKNDLLTDVNITYFLNHFLFQYNNRESIIDIKCYLKKEGKLPVIEKYKYELLIFVHNFYLRVMKFLLFRIKF</sequence>
<dbReference type="InterPro" id="IPR001173">
    <property type="entry name" value="Glyco_trans_2-like"/>
</dbReference>